<dbReference type="InterPro" id="IPR012590">
    <property type="entry name" value="POPLD_dom"/>
</dbReference>
<dbReference type="InterPro" id="IPR000911">
    <property type="entry name" value="Ribosomal_uL11"/>
</dbReference>
<dbReference type="GO" id="GO:0008033">
    <property type="term" value="P:tRNA processing"/>
    <property type="evidence" value="ECO:0000318"/>
    <property type="project" value="GO_Central"/>
</dbReference>
<keyword evidence="6 8" id="KW-0687">Ribonucleoprotein</keyword>
<dbReference type="FunFam" id="1.10.10.250:FF:000003">
    <property type="entry name" value="Mitochondrial ribosomal protein L11"/>
    <property type="match status" value="1"/>
</dbReference>
<dbReference type="InterPro" id="IPR036769">
    <property type="entry name" value="Ribosomal_uL11_C_sf"/>
</dbReference>
<name>A0A2A6C9N6_PRIPA</name>
<evidence type="ECO:0000259" key="11">
    <source>
        <dbReference type="Pfam" id="PF03946"/>
    </source>
</evidence>
<feature type="compositionally biased region" description="Basic and acidic residues" evidence="9">
    <location>
        <begin position="630"/>
        <end position="651"/>
    </location>
</feature>
<dbReference type="GO" id="GO:0003735">
    <property type="term" value="F:structural constituent of ribosome"/>
    <property type="evidence" value="ECO:0007669"/>
    <property type="project" value="InterPro"/>
</dbReference>
<reference evidence="16" key="1">
    <citation type="journal article" date="2008" name="Nat. Genet.">
        <title>The Pristionchus pacificus genome provides a unique perspective on nematode lifestyle and parasitism.</title>
        <authorList>
            <person name="Dieterich C."/>
            <person name="Clifton S.W."/>
            <person name="Schuster L.N."/>
            <person name="Chinwalla A."/>
            <person name="Delehaunty K."/>
            <person name="Dinkelacker I."/>
            <person name="Fulton L."/>
            <person name="Fulton R."/>
            <person name="Godfrey J."/>
            <person name="Minx P."/>
            <person name="Mitreva M."/>
            <person name="Roeseler W."/>
            <person name="Tian H."/>
            <person name="Witte H."/>
            <person name="Yang S.P."/>
            <person name="Wilson R.K."/>
            <person name="Sommer R.J."/>
        </authorList>
    </citation>
    <scope>NUCLEOTIDE SEQUENCE [LARGE SCALE GENOMIC DNA]</scope>
    <source>
        <strain evidence="16">PS312</strain>
    </source>
</reference>
<keyword evidence="5" id="KW-0539">Nucleus</keyword>
<dbReference type="GO" id="GO:0000172">
    <property type="term" value="C:ribonuclease MRP complex"/>
    <property type="evidence" value="ECO:0000318"/>
    <property type="project" value="GO_Central"/>
</dbReference>
<comment type="similarity">
    <text evidence="2 8">Belongs to the universal ribosomal protein uL11 family.</text>
</comment>
<evidence type="ECO:0000259" key="13">
    <source>
        <dbReference type="Pfam" id="PF08170"/>
    </source>
</evidence>
<dbReference type="EnsemblMetazoa" id="PPA46443.1">
    <property type="protein sequence ID" value="PPA46443.1"/>
    <property type="gene ID" value="WBGene00284812"/>
</dbReference>
<reference evidence="15" key="2">
    <citation type="submission" date="2022-06" db="UniProtKB">
        <authorList>
            <consortium name="EnsemblMetazoa"/>
        </authorList>
    </citation>
    <scope>IDENTIFICATION</scope>
    <source>
        <strain evidence="15">PS312</strain>
    </source>
</reference>
<dbReference type="Gene3D" id="3.30.1550.10">
    <property type="entry name" value="Ribosomal protein L11/L12, N-terminal domain"/>
    <property type="match status" value="1"/>
</dbReference>
<dbReference type="Gene3D" id="2.40.50.140">
    <property type="entry name" value="Nucleic acid-binding proteins"/>
    <property type="match status" value="1"/>
</dbReference>
<dbReference type="Proteomes" id="UP000005239">
    <property type="component" value="Unassembled WGS sequence"/>
</dbReference>
<feature type="domain" description="POP1 C-terminal" evidence="14">
    <location>
        <begin position="712"/>
        <end position="928"/>
    </location>
</feature>
<evidence type="ECO:0000259" key="10">
    <source>
        <dbReference type="Pfam" id="PF00298"/>
    </source>
</evidence>
<dbReference type="GO" id="GO:0001682">
    <property type="term" value="P:tRNA 5'-leader removal"/>
    <property type="evidence" value="ECO:0007669"/>
    <property type="project" value="InterPro"/>
</dbReference>
<comment type="subcellular location">
    <subcellularLocation>
        <location evidence="1">Nucleus</location>
    </subcellularLocation>
</comment>
<accession>A0A8R1Z5U8</accession>
<organism evidence="15 16">
    <name type="scientific">Pristionchus pacificus</name>
    <name type="common">Parasitic nematode worm</name>
    <dbReference type="NCBI Taxonomy" id="54126"/>
    <lineage>
        <taxon>Eukaryota</taxon>
        <taxon>Metazoa</taxon>
        <taxon>Ecdysozoa</taxon>
        <taxon>Nematoda</taxon>
        <taxon>Chromadorea</taxon>
        <taxon>Rhabditida</taxon>
        <taxon>Rhabditina</taxon>
        <taxon>Diplogasteromorpha</taxon>
        <taxon>Diplogasteroidea</taxon>
        <taxon>Neodiplogasteridae</taxon>
        <taxon>Pristionchus</taxon>
    </lineage>
</organism>
<evidence type="ECO:0000256" key="7">
    <source>
        <dbReference type="ARBA" id="ARBA00040104"/>
    </source>
</evidence>
<dbReference type="Pfam" id="PF06978">
    <property type="entry name" value="POP1_N"/>
    <property type="match status" value="2"/>
</dbReference>
<feature type="domain" description="POPLD" evidence="13">
    <location>
        <begin position="583"/>
        <end position="675"/>
    </location>
</feature>
<keyword evidence="3" id="KW-0819">tRNA processing</keyword>
<feature type="compositionally biased region" description="Basic and acidic residues" evidence="9">
    <location>
        <begin position="778"/>
        <end position="787"/>
    </location>
</feature>
<dbReference type="InterPro" id="IPR036796">
    <property type="entry name" value="Ribosomal_uL11_N_sf"/>
</dbReference>
<feature type="domain" description="Large ribosomal subunit protein uL11 N-terminal" evidence="11">
    <location>
        <begin position="953"/>
        <end position="1010"/>
    </location>
</feature>
<dbReference type="GO" id="GO:0005655">
    <property type="term" value="C:nucleolar ribonuclease P complex"/>
    <property type="evidence" value="ECO:0000318"/>
    <property type="project" value="GO_Central"/>
</dbReference>
<keyword evidence="16" id="KW-1185">Reference proteome</keyword>
<dbReference type="Gene3D" id="1.10.10.250">
    <property type="entry name" value="Ribosomal protein L11, C-terminal domain"/>
    <property type="match status" value="1"/>
</dbReference>
<dbReference type="InterPro" id="IPR039182">
    <property type="entry name" value="Pop1"/>
</dbReference>
<evidence type="ECO:0000256" key="3">
    <source>
        <dbReference type="ARBA" id="ARBA00022694"/>
    </source>
</evidence>
<feature type="region of interest" description="Disordered" evidence="9">
    <location>
        <begin position="741"/>
        <end position="790"/>
    </location>
</feature>
<dbReference type="InterPro" id="IPR020784">
    <property type="entry name" value="Ribosomal_uL11_N"/>
</dbReference>
<dbReference type="GO" id="GO:0005840">
    <property type="term" value="C:ribosome"/>
    <property type="evidence" value="ECO:0007669"/>
    <property type="project" value="UniProtKB-KW"/>
</dbReference>
<sequence>MATRRTNVIASKVSTEILLGRVVKMTTIGIERIPCAMVRAQMNEFNQYLKKYFARSFDFWAIDKHSIGGLGDTVLIRQLQESQRPSESCSHRIEKVVFKYGNIIDPVTGKRVIAGTFSDEMELKAKLVEQIVDEPLQEEALLFEERRALQSKRLHEARRESDMGERTHEMAFNVTEFVEKRAAQIHDLLAVIDNSSLVAGEVTKGPRTAAQRLPRHMRRRAMSHNVKRMPRRFRAFARPYLERSKHRAKPPSRFARRRPKNLLLNYVRRQRSQAWLETHIWHAKRFHIVDRWGYRLPDRSYQRAFRPIYRTTRRGAVVRDKSYLGCLLLSAPSQSVLISTLSPLCCPSAVEASVRGVGGRDGTREISTLMYRKDAYPHGLIGPARFQWSTSDDGRLSSPDNITEWRAARAQLLTEVYEGADGVKMEDLRDQLVRLRLVGPKSLRVLAESLRLVEGKEAEAYEQQHACWREVYSRVPPGELQDGLAISLLVEDPRCGRPARRGLLEREVPPPAVDPDEVNHPTPTATLWSREERLRVMEARLSNSSMAELRGASIGGMIAQTAAKIPVVVVIRSAAAEEMTLSGADIIAPAGFGADLWIALQLRTARASGLRDELAAHAESATPAFPADSVDSRAGEEEAKREKREKEDKHFARPHNRRPSFWDGLSIKYPFSFEWAELVADWNKCLALFLGGKGGEKAVAQFREMVSEHSHALVQVQIDCVKRGRPRRFATICLGQPEEVTRKRAKGEQSYTEPSRTEIKDQPKNQNGDEEEMEVEQEMTKEEKKQWQDALLPNNDVTQDVVSTDVTSREKTISLKEMFATKTVSKERKRTLLNRKKKLRQKRRRMTAGTRAAEAERIAKEMAATSYRDSATRPVCGRVLRGDFCFTAAKGRAIGLVPIQAIAEIRERRGEVMVRNTTSKYYHAARATNMASKVGARVRKKEVVKVIHSALLRTTIKAQMASAAPPLGPQLGQRGINVANFCKEFNKETGHIKPGVPLPTRIHVKPDRSYELEICSPTSSWLLKQAAGIRRGKQFPDEIAGKLSVKHIYHIAQVKQKDKALVGVPLEEICRNLVKQCFTLGIQVQNEDLNEEEIAKFLEERKKVVDEQLQTLADKKAAKMLRTA</sequence>
<feature type="domain" description="Pop1 N-terminal" evidence="12">
    <location>
        <begin position="258"/>
        <end position="330"/>
    </location>
</feature>
<feature type="domain" description="Pop1 N-terminal" evidence="12">
    <location>
        <begin position="207"/>
        <end position="245"/>
    </location>
</feature>
<dbReference type="AlphaFoldDB" id="A0A2A6C9N6"/>
<evidence type="ECO:0000313" key="16">
    <source>
        <dbReference type="Proteomes" id="UP000005239"/>
    </source>
</evidence>
<dbReference type="Pfam" id="PF03946">
    <property type="entry name" value="Ribosomal_L11_N"/>
    <property type="match status" value="1"/>
</dbReference>
<dbReference type="InterPro" id="IPR012340">
    <property type="entry name" value="NA-bd_OB-fold"/>
</dbReference>
<proteinExistence type="inferred from homology"/>
<evidence type="ECO:0000256" key="4">
    <source>
        <dbReference type="ARBA" id="ARBA00022980"/>
    </source>
</evidence>
<evidence type="ECO:0000259" key="14">
    <source>
        <dbReference type="Pfam" id="PF22770"/>
    </source>
</evidence>
<dbReference type="InterPro" id="IPR055079">
    <property type="entry name" value="POP1_C"/>
</dbReference>
<feature type="domain" description="Large ribosomal subunit protein uL11 C-terminal" evidence="10">
    <location>
        <begin position="1016"/>
        <end position="1084"/>
    </location>
</feature>
<dbReference type="PANTHER" id="PTHR22731:SF3">
    <property type="entry name" value="RIBONUCLEASES P_MRP PROTEIN SUBUNIT POP1"/>
    <property type="match status" value="1"/>
</dbReference>
<evidence type="ECO:0000256" key="2">
    <source>
        <dbReference type="ARBA" id="ARBA00010537"/>
    </source>
</evidence>
<feature type="region of interest" description="Disordered" evidence="9">
    <location>
        <begin position="621"/>
        <end position="654"/>
    </location>
</feature>
<evidence type="ECO:0000259" key="12">
    <source>
        <dbReference type="Pfam" id="PF06978"/>
    </source>
</evidence>
<evidence type="ECO:0000256" key="5">
    <source>
        <dbReference type="ARBA" id="ARBA00023242"/>
    </source>
</evidence>
<dbReference type="Pfam" id="PF22770">
    <property type="entry name" value="POP1_C"/>
    <property type="match status" value="1"/>
</dbReference>
<evidence type="ECO:0000256" key="1">
    <source>
        <dbReference type="ARBA" id="ARBA00004123"/>
    </source>
</evidence>
<dbReference type="CDD" id="cd00349">
    <property type="entry name" value="Ribosomal_L11"/>
    <property type="match status" value="1"/>
</dbReference>
<evidence type="ECO:0000256" key="6">
    <source>
        <dbReference type="ARBA" id="ARBA00023274"/>
    </source>
</evidence>
<dbReference type="GO" id="GO:0006412">
    <property type="term" value="P:translation"/>
    <property type="evidence" value="ECO:0007669"/>
    <property type="project" value="InterPro"/>
</dbReference>
<feature type="compositionally biased region" description="Acidic residues" evidence="9">
    <location>
        <begin position="768"/>
        <end position="777"/>
    </location>
</feature>
<dbReference type="SMART" id="SM00649">
    <property type="entry name" value="RL11"/>
    <property type="match status" value="1"/>
</dbReference>
<dbReference type="HAMAP" id="MF_00736">
    <property type="entry name" value="Ribosomal_uL11"/>
    <property type="match status" value="1"/>
</dbReference>
<dbReference type="PANTHER" id="PTHR22731">
    <property type="entry name" value="RIBONUCLEASES P/MRP PROTEIN SUBUNIT POP1"/>
    <property type="match status" value="1"/>
</dbReference>
<dbReference type="SUPFAM" id="SSF54747">
    <property type="entry name" value="Ribosomal L11/L12e N-terminal domain"/>
    <property type="match status" value="1"/>
</dbReference>
<accession>A0A2A6C9N6</accession>
<evidence type="ECO:0000256" key="8">
    <source>
        <dbReference type="RuleBase" id="RU003978"/>
    </source>
</evidence>
<gene>
    <name evidence="15" type="primary">WBGene00284812</name>
</gene>
<dbReference type="Pfam" id="PF00298">
    <property type="entry name" value="Ribosomal_L11"/>
    <property type="match status" value="1"/>
</dbReference>
<protein>
    <recommendedName>
        <fullName evidence="7">Large ribosomal subunit protein uL11m</fullName>
    </recommendedName>
</protein>
<dbReference type="InterPro" id="IPR009723">
    <property type="entry name" value="Pop1_N"/>
</dbReference>
<dbReference type="Pfam" id="PF08170">
    <property type="entry name" value="POPLD"/>
    <property type="match status" value="1"/>
</dbReference>
<dbReference type="SUPFAM" id="SSF46906">
    <property type="entry name" value="Ribosomal protein L11, C-terminal domain"/>
    <property type="match status" value="1"/>
</dbReference>
<dbReference type="InterPro" id="IPR020783">
    <property type="entry name" value="Ribosomal_uL11_C"/>
</dbReference>
<keyword evidence="4 8" id="KW-0689">Ribosomal protein</keyword>
<evidence type="ECO:0000256" key="9">
    <source>
        <dbReference type="SAM" id="MobiDB-lite"/>
    </source>
</evidence>
<dbReference type="SUPFAM" id="SSF50249">
    <property type="entry name" value="Nucleic acid-binding proteins"/>
    <property type="match status" value="1"/>
</dbReference>
<evidence type="ECO:0000313" key="15">
    <source>
        <dbReference type="EnsemblMetazoa" id="PPA46443.1"/>
    </source>
</evidence>